<accession>A0A225ULG6</accession>
<sequence length="116" mass="13943">MTRKETPFYLTEAFAWRREINRQHQIALEMAKEYQATKKTRRAHIHTDRLSRKEQAAIPRNPNEHLPDDHLATQSLFQPGSRVWLYMERVKPGLVKKLAHRWQGHFRVKKKVEEFA</sequence>
<gene>
    <name evidence="2" type="ORF">PHMEG_00036438</name>
</gene>
<evidence type="ECO:0000256" key="1">
    <source>
        <dbReference type="SAM" id="MobiDB-lite"/>
    </source>
</evidence>
<evidence type="ECO:0000313" key="2">
    <source>
        <dbReference type="EMBL" id="OWY93974.1"/>
    </source>
</evidence>
<feature type="compositionally biased region" description="Basic and acidic residues" evidence="1">
    <location>
        <begin position="45"/>
        <end position="55"/>
    </location>
</feature>
<feature type="region of interest" description="Disordered" evidence="1">
    <location>
        <begin position="37"/>
        <end position="70"/>
    </location>
</feature>
<dbReference type="Proteomes" id="UP000198211">
    <property type="component" value="Unassembled WGS sequence"/>
</dbReference>
<name>A0A225ULG6_9STRA</name>
<proteinExistence type="predicted"/>
<dbReference type="EMBL" id="NBNE01015122">
    <property type="protein sequence ID" value="OWY93974.1"/>
    <property type="molecule type" value="Genomic_DNA"/>
</dbReference>
<protein>
    <submittedName>
        <fullName evidence="2">Uncharacterized protein</fullName>
    </submittedName>
</protein>
<reference evidence="3" key="1">
    <citation type="submission" date="2017-03" db="EMBL/GenBank/DDBJ databases">
        <title>Phytopthora megakarya and P. palmivora, two closely related causual agents of cacao black pod achieved similar genome size and gene model numbers by different mechanisms.</title>
        <authorList>
            <person name="Ali S."/>
            <person name="Shao J."/>
            <person name="Larry D.J."/>
            <person name="Kronmiller B."/>
            <person name="Shen D."/>
            <person name="Strem M.D."/>
            <person name="Melnick R.L."/>
            <person name="Guiltinan M.J."/>
            <person name="Tyler B.M."/>
            <person name="Meinhardt L.W."/>
            <person name="Bailey B.A."/>
        </authorList>
    </citation>
    <scope>NUCLEOTIDE SEQUENCE [LARGE SCALE GENOMIC DNA]</scope>
    <source>
        <strain evidence="3">zdho120</strain>
    </source>
</reference>
<feature type="non-terminal residue" evidence="2">
    <location>
        <position position="1"/>
    </location>
</feature>
<organism evidence="2 3">
    <name type="scientific">Phytophthora megakarya</name>
    <dbReference type="NCBI Taxonomy" id="4795"/>
    <lineage>
        <taxon>Eukaryota</taxon>
        <taxon>Sar</taxon>
        <taxon>Stramenopiles</taxon>
        <taxon>Oomycota</taxon>
        <taxon>Peronosporomycetes</taxon>
        <taxon>Peronosporales</taxon>
        <taxon>Peronosporaceae</taxon>
        <taxon>Phytophthora</taxon>
    </lineage>
</organism>
<dbReference type="AlphaFoldDB" id="A0A225ULG6"/>
<comment type="caution">
    <text evidence="2">The sequence shown here is derived from an EMBL/GenBank/DDBJ whole genome shotgun (WGS) entry which is preliminary data.</text>
</comment>
<keyword evidence="3" id="KW-1185">Reference proteome</keyword>
<dbReference type="OrthoDB" id="118244at2759"/>
<evidence type="ECO:0000313" key="3">
    <source>
        <dbReference type="Proteomes" id="UP000198211"/>
    </source>
</evidence>